<feature type="transmembrane region" description="Helical" evidence="6">
    <location>
        <begin position="96"/>
        <end position="116"/>
    </location>
</feature>
<protein>
    <submittedName>
        <fullName evidence="8">Transmembrane protein</fullName>
    </submittedName>
</protein>
<evidence type="ECO:0000256" key="6">
    <source>
        <dbReference type="SAM" id="Phobius"/>
    </source>
</evidence>
<keyword evidence="2 6" id="KW-0812">Transmembrane</keyword>
<evidence type="ECO:0000256" key="1">
    <source>
        <dbReference type="ARBA" id="ARBA00004141"/>
    </source>
</evidence>
<keyword evidence="4 6" id="KW-0472">Membrane</keyword>
<feature type="region of interest" description="Disordered" evidence="5">
    <location>
        <begin position="212"/>
        <end position="232"/>
    </location>
</feature>
<proteinExistence type="predicted"/>
<evidence type="ECO:0000256" key="2">
    <source>
        <dbReference type="ARBA" id="ARBA00022692"/>
    </source>
</evidence>
<feature type="transmembrane region" description="Helical" evidence="6">
    <location>
        <begin position="128"/>
        <end position="149"/>
    </location>
</feature>
<dbReference type="GO" id="GO:1905515">
    <property type="term" value="P:non-motile cilium assembly"/>
    <property type="evidence" value="ECO:0007669"/>
    <property type="project" value="TreeGrafter"/>
</dbReference>
<dbReference type="GO" id="GO:0035869">
    <property type="term" value="C:ciliary transition zone"/>
    <property type="evidence" value="ECO:0007669"/>
    <property type="project" value="TreeGrafter"/>
</dbReference>
<dbReference type="PANTHER" id="PTHR13531">
    <property type="entry name" value="GEO07735P1-RELATED-RELATED"/>
    <property type="match status" value="1"/>
</dbReference>
<sequence length="232" mass="26400">MASNPSPPKHIQQLTFDKIPLRETRSSLILQIALNFHVYLDPFVYISLIGCLYMKYAYLDQTYRIVLVAVVLISTCIELIRPYLGYYGNLGERIPALSGFWIATLILQIPICTFLVSNPEIRPLPLELFLLSAHLIFLLIEVISAFMLVRSLADYQIQRFKTQIAEDNDDGKTKEDMEYVMHHLLPEGTEFDVDALPKNLTSTLVRTFKKQHDNKTEAGAGGVEDGVHKKDN</sequence>
<dbReference type="InterPro" id="IPR019184">
    <property type="entry name" value="Uncharacterised_TM-17"/>
</dbReference>
<comment type="subcellular location">
    <subcellularLocation>
        <location evidence="1">Membrane</location>
        <topology evidence="1">Multi-pass membrane protein</topology>
    </subcellularLocation>
</comment>
<evidence type="ECO:0000313" key="8">
    <source>
        <dbReference type="WBParaSite" id="Pan_g23401.t1"/>
    </source>
</evidence>
<dbReference type="AlphaFoldDB" id="A0A7E4ZXL2"/>
<organism evidence="7 8">
    <name type="scientific">Panagrellus redivivus</name>
    <name type="common">Microworm</name>
    <dbReference type="NCBI Taxonomy" id="6233"/>
    <lineage>
        <taxon>Eukaryota</taxon>
        <taxon>Metazoa</taxon>
        <taxon>Ecdysozoa</taxon>
        <taxon>Nematoda</taxon>
        <taxon>Chromadorea</taxon>
        <taxon>Rhabditida</taxon>
        <taxon>Tylenchina</taxon>
        <taxon>Panagrolaimomorpha</taxon>
        <taxon>Panagrolaimoidea</taxon>
        <taxon>Panagrolaimidae</taxon>
        <taxon>Panagrellus</taxon>
    </lineage>
</organism>
<evidence type="ECO:0000256" key="4">
    <source>
        <dbReference type="ARBA" id="ARBA00023136"/>
    </source>
</evidence>
<evidence type="ECO:0000256" key="5">
    <source>
        <dbReference type="SAM" id="MobiDB-lite"/>
    </source>
</evidence>
<keyword evidence="7" id="KW-1185">Reference proteome</keyword>
<feature type="transmembrane region" description="Helical" evidence="6">
    <location>
        <begin position="65"/>
        <end position="84"/>
    </location>
</feature>
<dbReference type="PANTHER" id="PTHR13531:SF6">
    <property type="entry name" value="TMEM (HUMAN TRANSMEMBRANE PROTEIN) HOMOLOG"/>
    <property type="match status" value="1"/>
</dbReference>
<accession>A0A7E4ZXL2</accession>
<dbReference type="WBParaSite" id="Pan_g23401.t1">
    <property type="protein sequence ID" value="Pan_g23401.t1"/>
    <property type="gene ID" value="Pan_g23401"/>
</dbReference>
<evidence type="ECO:0000256" key="3">
    <source>
        <dbReference type="ARBA" id="ARBA00022989"/>
    </source>
</evidence>
<reference evidence="8" key="2">
    <citation type="submission" date="2020-10" db="UniProtKB">
        <authorList>
            <consortium name="WormBaseParasite"/>
        </authorList>
    </citation>
    <scope>IDENTIFICATION</scope>
</reference>
<feature type="transmembrane region" description="Helical" evidence="6">
    <location>
        <begin position="28"/>
        <end position="53"/>
    </location>
</feature>
<dbReference type="Pfam" id="PF09799">
    <property type="entry name" value="Transmemb_17"/>
    <property type="match status" value="1"/>
</dbReference>
<name>A0A7E4ZXL2_PANRE</name>
<evidence type="ECO:0000313" key="7">
    <source>
        <dbReference type="Proteomes" id="UP000492821"/>
    </source>
</evidence>
<dbReference type="Proteomes" id="UP000492821">
    <property type="component" value="Unassembled WGS sequence"/>
</dbReference>
<reference evidence="7" key="1">
    <citation type="journal article" date="2013" name="Genetics">
        <title>The draft genome and transcriptome of Panagrellus redivivus are shaped by the harsh demands of a free-living lifestyle.</title>
        <authorList>
            <person name="Srinivasan J."/>
            <person name="Dillman A.R."/>
            <person name="Macchietto M.G."/>
            <person name="Heikkinen L."/>
            <person name="Lakso M."/>
            <person name="Fracchia K.M."/>
            <person name="Antoshechkin I."/>
            <person name="Mortazavi A."/>
            <person name="Wong G."/>
            <person name="Sternberg P.W."/>
        </authorList>
    </citation>
    <scope>NUCLEOTIDE SEQUENCE [LARGE SCALE GENOMIC DNA]</scope>
    <source>
        <strain evidence="7">MT8872</strain>
    </source>
</reference>
<keyword evidence="3 6" id="KW-1133">Transmembrane helix</keyword>
<dbReference type="GO" id="GO:0016020">
    <property type="term" value="C:membrane"/>
    <property type="evidence" value="ECO:0007669"/>
    <property type="project" value="UniProtKB-SubCell"/>
</dbReference>